<feature type="transmembrane region" description="Helical" evidence="1">
    <location>
        <begin position="46"/>
        <end position="62"/>
    </location>
</feature>
<comment type="caution">
    <text evidence="2">The sequence shown here is derived from an EMBL/GenBank/DDBJ whole genome shotgun (WGS) entry which is preliminary data.</text>
</comment>
<keyword evidence="3" id="KW-1185">Reference proteome</keyword>
<evidence type="ECO:0000313" key="2">
    <source>
        <dbReference type="EMBL" id="RKQ13958.1"/>
    </source>
</evidence>
<evidence type="ECO:0000256" key="1">
    <source>
        <dbReference type="SAM" id="Phobius"/>
    </source>
</evidence>
<dbReference type="Proteomes" id="UP000281813">
    <property type="component" value="Unassembled WGS sequence"/>
</dbReference>
<sequence length="105" mass="11714">MLTSFKAPKEWGELLGDQAIIIAIIQGLLTSVLGGKREVIEKLRRWLGSIAIILLLFILYRNKLQFSGGYKGKDRKKLPKSVSLTLTVISIIFMIIPFVLGSLLT</sequence>
<reference evidence="2 3" key="1">
    <citation type="journal article" date="2015" name="Antonie Van Leeuwenhoek">
        <title>Oceanobacillus bengalensis sp. nov., a bacterium isolated from seawater of the Bay of Bengal.</title>
        <authorList>
            <person name="Yongchang O."/>
            <person name="Xiang W."/>
            <person name="Wang G."/>
        </authorList>
    </citation>
    <scope>NUCLEOTIDE SEQUENCE [LARGE SCALE GENOMIC DNA]</scope>
    <source>
        <strain evidence="2 3">MCCC 1K00260</strain>
    </source>
</reference>
<dbReference type="AlphaFoldDB" id="A0A494YV54"/>
<feature type="transmembrane region" description="Helical" evidence="1">
    <location>
        <begin position="15"/>
        <end position="34"/>
    </location>
</feature>
<keyword evidence="1" id="KW-0472">Membrane</keyword>
<feature type="transmembrane region" description="Helical" evidence="1">
    <location>
        <begin position="82"/>
        <end position="104"/>
    </location>
</feature>
<dbReference type="EMBL" id="RBZO01000025">
    <property type="protein sequence ID" value="RKQ13958.1"/>
    <property type="molecule type" value="Genomic_DNA"/>
</dbReference>
<name>A0A494YV54_9BACI</name>
<gene>
    <name evidence="2" type="ORF">D8M05_14500</name>
</gene>
<accession>A0A494YV54</accession>
<proteinExistence type="predicted"/>
<keyword evidence="1" id="KW-1133">Transmembrane helix</keyword>
<protein>
    <submittedName>
        <fullName evidence="2">Uncharacterized protein</fullName>
    </submittedName>
</protein>
<dbReference type="OrthoDB" id="2428268at2"/>
<keyword evidence="1" id="KW-0812">Transmembrane</keyword>
<organism evidence="2 3">
    <name type="scientific">Oceanobacillus bengalensis</name>
    <dbReference type="NCBI Taxonomy" id="1435466"/>
    <lineage>
        <taxon>Bacteria</taxon>
        <taxon>Bacillati</taxon>
        <taxon>Bacillota</taxon>
        <taxon>Bacilli</taxon>
        <taxon>Bacillales</taxon>
        <taxon>Bacillaceae</taxon>
        <taxon>Oceanobacillus</taxon>
    </lineage>
</organism>
<evidence type="ECO:0000313" key="3">
    <source>
        <dbReference type="Proteomes" id="UP000281813"/>
    </source>
</evidence>